<protein>
    <submittedName>
        <fullName evidence="1">Uncharacterized protein</fullName>
    </submittedName>
</protein>
<gene>
    <name evidence="1" type="ORF">C4B60_00660</name>
</gene>
<proteinExistence type="predicted"/>
<evidence type="ECO:0000313" key="1">
    <source>
        <dbReference type="EMBL" id="PPA71922.1"/>
    </source>
</evidence>
<dbReference type="EMBL" id="PREZ01000001">
    <property type="protein sequence ID" value="PPA71922.1"/>
    <property type="molecule type" value="Genomic_DNA"/>
</dbReference>
<comment type="caution">
    <text evidence="1">The sequence shown here is derived from an EMBL/GenBank/DDBJ whole genome shotgun (WGS) entry which is preliminary data.</text>
</comment>
<reference evidence="1 2" key="1">
    <citation type="submission" date="2018-02" db="EMBL/GenBank/DDBJ databases">
        <title>Jeotgalibacillus proteolyticum sp. nov. a protease producing bacterium isolated from ocean sediments of Laizhou Bay.</title>
        <authorList>
            <person name="Li Y."/>
        </authorList>
    </citation>
    <scope>NUCLEOTIDE SEQUENCE [LARGE SCALE GENOMIC DNA]</scope>
    <source>
        <strain evidence="1 2">22-7</strain>
    </source>
</reference>
<dbReference type="AlphaFoldDB" id="A0A2S5GFW2"/>
<sequence>MKRIKKLNHNGTGCISLDIIDYNNCAIIITDGKASYIEVYDHETISIKNYKGKITGFEFQYKENLT</sequence>
<accession>A0A2S5GFW2</accession>
<organism evidence="1 2">
    <name type="scientific">Jeotgalibacillus proteolyticus</name>
    <dbReference type="NCBI Taxonomy" id="2082395"/>
    <lineage>
        <taxon>Bacteria</taxon>
        <taxon>Bacillati</taxon>
        <taxon>Bacillota</taxon>
        <taxon>Bacilli</taxon>
        <taxon>Bacillales</taxon>
        <taxon>Caryophanaceae</taxon>
        <taxon>Jeotgalibacillus</taxon>
    </lineage>
</organism>
<dbReference type="Proteomes" id="UP000239047">
    <property type="component" value="Unassembled WGS sequence"/>
</dbReference>
<dbReference type="RefSeq" id="WP_104055698.1">
    <property type="nucleotide sequence ID" value="NZ_PREZ01000001.1"/>
</dbReference>
<name>A0A2S5GFW2_9BACL</name>
<keyword evidence="2" id="KW-1185">Reference proteome</keyword>
<evidence type="ECO:0000313" key="2">
    <source>
        <dbReference type="Proteomes" id="UP000239047"/>
    </source>
</evidence>
<dbReference type="OrthoDB" id="2738462at2"/>